<keyword evidence="3" id="KW-1185">Reference proteome</keyword>
<reference evidence="2 3" key="1">
    <citation type="journal article" date="2024" name="Chem. Sci.">
        <title>Discovery of megapolipeptins by genome mining of a Burkholderiales bacteria collection.</title>
        <authorList>
            <person name="Paulo B.S."/>
            <person name="Recchia M.J.J."/>
            <person name="Lee S."/>
            <person name="Fergusson C.H."/>
            <person name="Romanowski S.B."/>
            <person name="Hernandez A."/>
            <person name="Krull N."/>
            <person name="Liu D.Y."/>
            <person name="Cavanagh H."/>
            <person name="Bos A."/>
            <person name="Gray C.A."/>
            <person name="Murphy B.T."/>
            <person name="Linington R.G."/>
            <person name="Eustaquio A.S."/>
        </authorList>
    </citation>
    <scope>NUCLEOTIDE SEQUENCE [LARGE SCALE GENOMIC DNA]</scope>
    <source>
        <strain evidence="2 3">RL17-350-BIC-A</strain>
    </source>
</reference>
<proteinExistence type="predicted"/>
<name>A0ABW9B118_9BURK</name>
<dbReference type="SUPFAM" id="SSF51735">
    <property type="entry name" value="NAD(P)-binding Rossmann-fold domains"/>
    <property type="match status" value="1"/>
</dbReference>
<comment type="caution">
    <text evidence="2">The sequence shown here is derived from an EMBL/GenBank/DDBJ whole genome shotgun (WGS) entry which is preliminary data.</text>
</comment>
<dbReference type="EMBL" id="JAQQEZ010000026">
    <property type="protein sequence ID" value="MFM0005162.1"/>
    <property type="molecule type" value="Genomic_DNA"/>
</dbReference>
<sequence length="59" mass="5860">MIGIVGAGAMGQGIAQIAALAGHEVRLMDIDAAACDRAIAAISADKPASANCRADLPRV</sequence>
<gene>
    <name evidence="2" type="ORF">PQR57_29685</name>
</gene>
<dbReference type="InterPro" id="IPR006176">
    <property type="entry name" value="3-OHacyl-CoA_DH_NAD-bd"/>
</dbReference>
<dbReference type="InterPro" id="IPR036291">
    <property type="entry name" value="NAD(P)-bd_dom_sf"/>
</dbReference>
<organism evidence="2 3">
    <name type="scientific">Paraburkholderia dipogonis</name>
    <dbReference type="NCBI Taxonomy" id="1211383"/>
    <lineage>
        <taxon>Bacteria</taxon>
        <taxon>Pseudomonadati</taxon>
        <taxon>Pseudomonadota</taxon>
        <taxon>Betaproteobacteria</taxon>
        <taxon>Burkholderiales</taxon>
        <taxon>Burkholderiaceae</taxon>
        <taxon>Paraburkholderia</taxon>
    </lineage>
</organism>
<evidence type="ECO:0000259" key="1">
    <source>
        <dbReference type="Pfam" id="PF02737"/>
    </source>
</evidence>
<evidence type="ECO:0000313" key="2">
    <source>
        <dbReference type="EMBL" id="MFM0005162.1"/>
    </source>
</evidence>
<feature type="domain" description="3-hydroxyacyl-CoA dehydrogenase NAD binding" evidence="1">
    <location>
        <begin position="2"/>
        <end position="45"/>
    </location>
</feature>
<evidence type="ECO:0000313" key="3">
    <source>
        <dbReference type="Proteomes" id="UP001629230"/>
    </source>
</evidence>
<protein>
    <submittedName>
        <fullName evidence="2">3-hydroxyacyl-CoA dehydrogenase NAD-binding domain-containing protein</fullName>
    </submittedName>
</protein>
<dbReference type="Proteomes" id="UP001629230">
    <property type="component" value="Unassembled WGS sequence"/>
</dbReference>
<dbReference type="Pfam" id="PF02737">
    <property type="entry name" value="3HCDH_N"/>
    <property type="match status" value="1"/>
</dbReference>
<dbReference type="Gene3D" id="3.40.50.720">
    <property type="entry name" value="NAD(P)-binding Rossmann-like Domain"/>
    <property type="match status" value="1"/>
</dbReference>
<accession>A0ABW9B118</accession>